<protein>
    <submittedName>
        <fullName evidence="6">Heterogeneous nuclear ribonucleoprotein 1-like</fullName>
    </submittedName>
</protein>
<evidence type="ECO:0000313" key="6">
    <source>
        <dbReference type="EMBL" id="KAJ7952719.1"/>
    </source>
</evidence>
<evidence type="ECO:0000256" key="3">
    <source>
        <dbReference type="PROSITE-ProRule" id="PRU00176"/>
    </source>
</evidence>
<dbReference type="PANTHER" id="PTHR48032:SF6">
    <property type="entry name" value="RNA-BINDING (RRM_RBD_RNP MOTIFS) FAMILY PROTEIN"/>
    <property type="match status" value="1"/>
</dbReference>
<dbReference type="GO" id="GO:1990904">
    <property type="term" value="C:ribonucleoprotein complex"/>
    <property type="evidence" value="ECO:0007669"/>
    <property type="project" value="UniProtKB-KW"/>
</dbReference>
<dbReference type="Proteomes" id="UP001163823">
    <property type="component" value="Chromosome 10"/>
</dbReference>
<name>A0AAD7L770_QUISA</name>
<organism evidence="6 7">
    <name type="scientific">Quillaja saponaria</name>
    <name type="common">Soap bark tree</name>
    <dbReference type="NCBI Taxonomy" id="32244"/>
    <lineage>
        <taxon>Eukaryota</taxon>
        <taxon>Viridiplantae</taxon>
        <taxon>Streptophyta</taxon>
        <taxon>Embryophyta</taxon>
        <taxon>Tracheophyta</taxon>
        <taxon>Spermatophyta</taxon>
        <taxon>Magnoliopsida</taxon>
        <taxon>eudicotyledons</taxon>
        <taxon>Gunneridae</taxon>
        <taxon>Pentapetalae</taxon>
        <taxon>rosids</taxon>
        <taxon>fabids</taxon>
        <taxon>Fabales</taxon>
        <taxon>Quillajaceae</taxon>
        <taxon>Quillaja</taxon>
    </lineage>
</organism>
<proteinExistence type="predicted"/>
<feature type="region of interest" description="Disordered" evidence="4">
    <location>
        <begin position="257"/>
        <end position="279"/>
    </location>
</feature>
<dbReference type="KEGG" id="qsa:O6P43_024517"/>
<dbReference type="PANTHER" id="PTHR48032">
    <property type="entry name" value="RNA-BINDING PROTEIN MUSASHI HOMOLOG RBP6"/>
    <property type="match status" value="1"/>
</dbReference>
<evidence type="ECO:0000256" key="1">
    <source>
        <dbReference type="ARBA" id="ARBA00022737"/>
    </source>
</evidence>
<dbReference type="InterPro" id="IPR000504">
    <property type="entry name" value="RRM_dom"/>
</dbReference>
<dbReference type="GO" id="GO:0003729">
    <property type="term" value="F:mRNA binding"/>
    <property type="evidence" value="ECO:0007669"/>
    <property type="project" value="TreeGrafter"/>
</dbReference>
<evidence type="ECO:0000256" key="4">
    <source>
        <dbReference type="SAM" id="MobiDB-lite"/>
    </source>
</evidence>
<dbReference type="Pfam" id="PF00076">
    <property type="entry name" value="RRM_1"/>
    <property type="match status" value="2"/>
</dbReference>
<evidence type="ECO:0000259" key="5">
    <source>
        <dbReference type="PROSITE" id="PS50102"/>
    </source>
</evidence>
<keyword evidence="1" id="KW-0677">Repeat</keyword>
<dbReference type="AlphaFoldDB" id="A0AAD7L770"/>
<dbReference type="SUPFAM" id="SSF54928">
    <property type="entry name" value="RNA-binding domain, RBD"/>
    <property type="match status" value="2"/>
</dbReference>
<feature type="domain" description="RRM" evidence="5">
    <location>
        <begin position="100"/>
        <end position="183"/>
    </location>
</feature>
<dbReference type="EMBL" id="JARAOO010000010">
    <property type="protein sequence ID" value="KAJ7952719.1"/>
    <property type="molecule type" value="Genomic_DNA"/>
</dbReference>
<dbReference type="GO" id="GO:0006417">
    <property type="term" value="P:regulation of translation"/>
    <property type="evidence" value="ECO:0007669"/>
    <property type="project" value="TreeGrafter"/>
</dbReference>
<feature type="domain" description="RRM" evidence="5">
    <location>
        <begin position="6"/>
        <end position="82"/>
    </location>
</feature>
<feature type="compositionally biased region" description="Polar residues" evidence="4">
    <location>
        <begin position="265"/>
        <end position="279"/>
    </location>
</feature>
<keyword evidence="6" id="KW-0687">Ribonucleoprotein</keyword>
<evidence type="ECO:0000313" key="7">
    <source>
        <dbReference type="Proteomes" id="UP001163823"/>
    </source>
</evidence>
<reference evidence="6" key="1">
    <citation type="journal article" date="2023" name="Science">
        <title>Elucidation of the pathway for biosynthesis of saponin adjuvants from the soapbark tree.</title>
        <authorList>
            <person name="Reed J."/>
            <person name="Orme A."/>
            <person name="El-Demerdash A."/>
            <person name="Owen C."/>
            <person name="Martin L.B.B."/>
            <person name="Misra R.C."/>
            <person name="Kikuchi S."/>
            <person name="Rejzek M."/>
            <person name="Martin A.C."/>
            <person name="Harkess A."/>
            <person name="Leebens-Mack J."/>
            <person name="Louveau T."/>
            <person name="Stephenson M.J."/>
            <person name="Osbourn A."/>
        </authorList>
    </citation>
    <scope>NUCLEOTIDE SEQUENCE</scope>
    <source>
        <strain evidence="6">S10</strain>
    </source>
</reference>
<keyword evidence="2 3" id="KW-0694">RNA-binding</keyword>
<sequence length="279" mass="31782">MDSKRNKLFVGGIPKEMSEATLKEHFNKLGEVEESLIITDKNTGNARGFGFVTFKDPLMADKALEEEQIIMGKKVDVKPAEPKCRRQSGNNGDNTLISTKKIFVGGLPTTLTEVDFKSYFESFGAITDFVIMKNPKTKKPRGFGFITYASGEAVDNVLQKRFHELNMKIVEVKRAVRKEMTNNHISIYNIYDRGLDEPFGNIANYSPFARGSTPYYDNLMGYYYGFGPMWVYPWDFWNGQTDSWAIWPQENISYYNSNERDEDSSSGSQAQVSTHMPQV</sequence>
<dbReference type="SMART" id="SM00360">
    <property type="entry name" value="RRM"/>
    <property type="match status" value="2"/>
</dbReference>
<dbReference type="Gene3D" id="3.30.70.330">
    <property type="match status" value="2"/>
</dbReference>
<comment type="caution">
    <text evidence="6">The sequence shown here is derived from an EMBL/GenBank/DDBJ whole genome shotgun (WGS) entry which is preliminary data.</text>
</comment>
<gene>
    <name evidence="6" type="ORF">O6P43_024517</name>
</gene>
<dbReference type="InterPro" id="IPR035979">
    <property type="entry name" value="RBD_domain_sf"/>
</dbReference>
<keyword evidence="7" id="KW-1185">Reference proteome</keyword>
<dbReference type="InterPro" id="IPR012677">
    <property type="entry name" value="Nucleotide-bd_a/b_plait_sf"/>
</dbReference>
<accession>A0AAD7L770</accession>
<evidence type="ECO:0000256" key="2">
    <source>
        <dbReference type="ARBA" id="ARBA00022884"/>
    </source>
</evidence>
<dbReference type="PROSITE" id="PS50102">
    <property type="entry name" value="RRM"/>
    <property type="match status" value="2"/>
</dbReference>